<keyword evidence="2" id="KW-1185">Reference proteome</keyword>
<protein>
    <submittedName>
        <fullName evidence="1">Uncharacterized protein</fullName>
    </submittedName>
</protein>
<gene>
    <name evidence="1" type="ORF">chiPu_0031409</name>
</gene>
<accession>A0A401TW89</accession>
<organism evidence="1 2">
    <name type="scientific">Chiloscyllium punctatum</name>
    <name type="common">Brownbanded bambooshark</name>
    <name type="synonym">Hemiscyllium punctatum</name>
    <dbReference type="NCBI Taxonomy" id="137246"/>
    <lineage>
        <taxon>Eukaryota</taxon>
        <taxon>Metazoa</taxon>
        <taxon>Chordata</taxon>
        <taxon>Craniata</taxon>
        <taxon>Vertebrata</taxon>
        <taxon>Chondrichthyes</taxon>
        <taxon>Elasmobranchii</taxon>
        <taxon>Galeomorphii</taxon>
        <taxon>Galeoidea</taxon>
        <taxon>Orectolobiformes</taxon>
        <taxon>Hemiscylliidae</taxon>
        <taxon>Chiloscyllium</taxon>
    </lineage>
</organism>
<dbReference type="EMBL" id="BEZZ01208904">
    <property type="protein sequence ID" value="GCC46925.1"/>
    <property type="molecule type" value="Genomic_DNA"/>
</dbReference>
<feature type="non-terminal residue" evidence="1">
    <location>
        <position position="1"/>
    </location>
</feature>
<feature type="non-terminal residue" evidence="1">
    <location>
        <position position="218"/>
    </location>
</feature>
<evidence type="ECO:0000313" key="1">
    <source>
        <dbReference type="EMBL" id="GCC46925.1"/>
    </source>
</evidence>
<reference evidence="1 2" key="1">
    <citation type="journal article" date="2018" name="Nat. Ecol. Evol.">
        <title>Shark genomes provide insights into elasmobranch evolution and the origin of vertebrates.</title>
        <authorList>
            <person name="Hara Y"/>
            <person name="Yamaguchi K"/>
            <person name="Onimaru K"/>
            <person name="Kadota M"/>
            <person name="Koyanagi M"/>
            <person name="Keeley SD"/>
            <person name="Tatsumi K"/>
            <person name="Tanaka K"/>
            <person name="Motone F"/>
            <person name="Kageyama Y"/>
            <person name="Nozu R"/>
            <person name="Adachi N"/>
            <person name="Nishimura O"/>
            <person name="Nakagawa R"/>
            <person name="Tanegashima C"/>
            <person name="Kiyatake I"/>
            <person name="Matsumoto R"/>
            <person name="Murakumo K"/>
            <person name="Nishida K"/>
            <person name="Terakita A"/>
            <person name="Kuratani S"/>
            <person name="Sato K"/>
            <person name="Hyodo S Kuraku.S."/>
        </authorList>
    </citation>
    <scope>NUCLEOTIDE SEQUENCE [LARGE SCALE GENOMIC DNA]</scope>
</reference>
<dbReference type="AlphaFoldDB" id="A0A401TW89"/>
<comment type="caution">
    <text evidence="1">The sequence shown here is derived from an EMBL/GenBank/DDBJ whole genome shotgun (WGS) entry which is preliminary data.</text>
</comment>
<name>A0A401TW89_CHIPU</name>
<evidence type="ECO:0000313" key="2">
    <source>
        <dbReference type="Proteomes" id="UP000287033"/>
    </source>
</evidence>
<sequence length="218" mass="23530">EPAELVLRPERPDSVVGNEAGRVGEEVRDGHLLHLQAGGALEVAAAQAAQESVDGTRERCQAGIDPAQQARRKTSEQCAQRTEGAHPLQVLHRNGLSADGHQGSGAGRRCTVTERKTRLFRSQAKIELGRPGGVPVRHEDAEQPPRDHIAAGHEAHRDGEQRARDQAVLLLIDLGARSLAVGRRPEGQRVQIALEIGTCRLVGAPEDLEEEAGDRRNV</sequence>
<proteinExistence type="predicted"/>
<dbReference type="Proteomes" id="UP000287033">
    <property type="component" value="Unassembled WGS sequence"/>
</dbReference>